<sequence>MNMRKLPAAIAIVTALTTMSSQAFAARSENQQAWLEGGTVSTAAIAGAAAGGPLGFMVGGVVGMLLADQTRKGNNAELALEETQNHMTQLNQELTELNSEIAVKELTIAALEQKTIDKLALQVLFNTGEDSLNEHDLARVEILAQHLRNNSDLIINLSGHTDPRGTDEYNNVLAAERANAVKNALVFFGVNDSRIITQGLGASLSTAQKGQYEQYARDRRVDIEVLNRRNAPVAAIENIAP</sequence>
<keyword evidence="10" id="KW-1185">Reference proteome</keyword>
<dbReference type="PANTHER" id="PTHR30329">
    <property type="entry name" value="STATOR ELEMENT OF FLAGELLAR MOTOR COMPLEX"/>
    <property type="match status" value="1"/>
</dbReference>
<dbReference type="SUPFAM" id="SSF103088">
    <property type="entry name" value="OmpA-like"/>
    <property type="match status" value="1"/>
</dbReference>
<dbReference type="InterPro" id="IPR050330">
    <property type="entry name" value="Bact_OuterMem_StrucFunc"/>
</dbReference>
<feature type="transmembrane region" description="Helical" evidence="6">
    <location>
        <begin position="41"/>
        <end position="67"/>
    </location>
</feature>
<dbReference type="Pfam" id="PF00691">
    <property type="entry name" value="OmpA"/>
    <property type="match status" value="1"/>
</dbReference>
<evidence type="ECO:0000256" key="5">
    <source>
        <dbReference type="SAM" id="Coils"/>
    </source>
</evidence>
<dbReference type="InterPro" id="IPR006664">
    <property type="entry name" value="OMP_bac"/>
</dbReference>
<reference evidence="9 10" key="1">
    <citation type="journal article" date="2022" name="IScience">
        <title>An ultrasensitive nanofiber-based assay for enzymatic hydrolysis and deep-sea microbial degradation of cellulose.</title>
        <authorList>
            <person name="Tsudome M."/>
            <person name="Tachioka M."/>
            <person name="Miyazaki M."/>
            <person name="Uchimura K."/>
            <person name="Tsuda M."/>
            <person name="Takaki Y."/>
            <person name="Deguchi S."/>
        </authorList>
    </citation>
    <scope>NUCLEOTIDE SEQUENCE [LARGE SCALE GENOMIC DNA]</scope>
    <source>
        <strain evidence="9 10">GE09</strain>
    </source>
</reference>
<dbReference type="KEGG" id="marq:MARGE09_P0869"/>
<feature type="signal peptide" evidence="7">
    <location>
        <begin position="1"/>
        <end position="25"/>
    </location>
</feature>
<evidence type="ECO:0000313" key="9">
    <source>
        <dbReference type="EMBL" id="BCD96669.1"/>
    </source>
</evidence>
<feature type="chain" id="PRO_5042810030" description="OmpA-like domain-containing protein" evidence="7">
    <location>
        <begin position="26"/>
        <end position="241"/>
    </location>
</feature>
<comment type="subcellular location">
    <subcellularLocation>
        <location evidence="1">Cell outer membrane</location>
    </subcellularLocation>
</comment>
<proteinExistence type="predicted"/>
<dbReference type="EMBL" id="AP023086">
    <property type="protein sequence ID" value="BCD96669.1"/>
    <property type="molecule type" value="Genomic_DNA"/>
</dbReference>
<dbReference type="AlphaFoldDB" id="A0AAN1WFJ3"/>
<evidence type="ECO:0000256" key="7">
    <source>
        <dbReference type="SAM" id="SignalP"/>
    </source>
</evidence>
<dbReference type="InterPro" id="IPR006665">
    <property type="entry name" value="OmpA-like"/>
</dbReference>
<keyword evidence="6" id="KW-1133">Transmembrane helix</keyword>
<keyword evidence="2 4" id="KW-0472">Membrane</keyword>
<keyword evidence="6" id="KW-0812">Transmembrane</keyword>
<evidence type="ECO:0000256" key="4">
    <source>
        <dbReference type="PROSITE-ProRule" id="PRU00473"/>
    </source>
</evidence>
<evidence type="ECO:0000259" key="8">
    <source>
        <dbReference type="PROSITE" id="PS51123"/>
    </source>
</evidence>
<dbReference type="InterPro" id="IPR036737">
    <property type="entry name" value="OmpA-like_sf"/>
</dbReference>
<evidence type="ECO:0000313" key="10">
    <source>
        <dbReference type="Proteomes" id="UP001320119"/>
    </source>
</evidence>
<protein>
    <recommendedName>
        <fullName evidence="8">OmpA-like domain-containing protein</fullName>
    </recommendedName>
</protein>
<keyword evidence="7" id="KW-0732">Signal</keyword>
<evidence type="ECO:0000256" key="6">
    <source>
        <dbReference type="SAM" id="Phobius"/>
    </source>
</evidence>
<dbReference type="PRINTS" id="PR01021">
    <property type="entry name" value="OMPADOMAIN"/>
</dbReference>
<dbReference type="RefSeq" id="WP_236986159.1">
    <property type="nucleotide sequence ID" value="NZ_AP023086.1"/>
</dbReference>
<evidence type="ECO:0000256" key="3">
    <source>
        <dbReference type="ARBA" id="ARBA00023237"/>
    </source>
</evidence>
<accession>A0AAN1WFJ3</accession>
<gene>
    <name evidence="9" type="ORF">MARGE09_P0869</name>
</gene>
<feature type="coiled-coil region" evidence="5">
    <location>
        <begin position="73"/>
        <end position="114"/>
    </location>
</feature>
<organism evidence="9 10">
    <name type="scientific">Marinagarivorans cellulosilyticus</name>
    <dbReference type="NCBI Taxonomy" id="2721545"/>
    <lineage>
        <taxon>Bacteria</taxon>
        <taxon>Pseudomonadati</taxon>
        <taxon>Pseudomonadota</taxon>
        <taxon>Gammaproteobacteria</taxon>
        <taxon>Cellvibrionales</taxon>
        <taxon>Cellvibrionaceae</taxon>
        <taxon>Marinagarivorans</taxon>
    </lineage>
</organism>
<dbReference type="CDD" id="cd07185">
    <property type="entry name" value="OmpA_C-like"/>
    <property type="match status" value="1"/>
</dbReference>
<dbReference type="Proteomes" id="UP001320119">
    <property type="component" value="Chromosome"/>
</dbReference>
<dbReference type="GO" id="GO:0009279">
    <property type="term" value="C:cell outer membrane"/>
    <property type="evidence" value="ECO:0007669"/>
    <property type="project" value="UniProtKB-SubCell"/>
</dbReference>
<name>A0AAN1WFJ3_9GAMM</name>
<dbReference type="PROSITE" id="PS51123">
    <property type="entry name" value="OMPA_2"/>
    <property type="match status" value="1"/>
</dbReference>
<feature type="domain" description="OmpA-like" evidence="8">
    <location>
        <begin position="112"/>
        <end position="229"/>
    </location>
</feature>
<keyword evidence="3" id="KW-0998">Cell outer membrane</keyword>
<keyword evidence="5" id="KW-0175">Coiled coil</keyword>
<evidence type="ECO:0000256" key="1">
    <source>
        <dbReference type="ARBA" id="ARBA00004442"/>
    </source>
</evidence>
<dbReference type="Gene3D" id="3.30.1330.60">
    <property type="entry name" value="OmpA-like domain"/>
    <property type="match status" value="1"/>
</dbReference>
<evidence type="ECO:0000256" key="2">
    <source>
        <dbReference type="ARBA" id="ARBA00023136"/>
    </source>
</evidence>
<dbReference type="PANTHER" id="PTHR30329:SF21">
    <property type="entry name" value="LIPOPROTEIN YIAD-RELATED"/>
    <property type="match status" value="1"/>
</dbReference>